<dbReference type="RefSeq" id="WP_250931002.1">
    <property type="nucleotide sequence ID" value="NZ_JAMQBK010000060.1"/>
</dbReference>
<proteinExistence type="predicted"/>
<accession>A0ABT0U9A2</accession>
<sequence length="120" mass="13088">MKSEHEVCEVIGVTQHLAKHVANSLKTAQGGPLYHDRKPVLMRGPAEVTTGRCGGSERGMTGESDRQPTASPLFAGRGSRYVRAIWSGWGIAERRSESTLGSTRRLQGLHPQRSFSLGFL</sequence>
<protein>
    <submittedName>
        <fullName evidence="2">Uncharacterized protein</fullName>
    </submittedName>
</protein>
<evidence type="ECO:0000313" key="2">
    <source>
        <dbReference type="EMBL" id="MCM2373269.1"/>
    </source>
</evidence>
<keyword evidence="3" id="KW-1185">Reference proteome</keyword>
<reference evidence="2 3" key="1">
    <citation type="journal article" date="2022" name="Syst. Appl. Microbiol.">
        <title>Rhodopirellula aestuarii sp. nov., a novel member of the genus Rhodopirellula isolated from brackish sediments collected in the Tagus River estuary, Portugal.</title>
        <authorList>
            <person name="Vitorino I.R."/>
            <person name="Klimek D."/>
            <person name="Calusinska M."/>
            <person name="Lobo-da-Cunha A."/>
            <person name="Vasconcelos V."/>
            <person name="Lage O.M."/>
        </authorList>
    </citation>
    <scope>NUCLEOTIDE SEQUENCE [LARGE SCALE GENOMIC DNA]</scope>
    <source>
        <strain evidence="2 3">ICT_H3.1</strain>
    </source>
</reference>
<organism evidence="2 3">
    <name type="scientific">Aporhodopirellula aestuarii</name>
    <dbReference type="NCBI Taxonomy" id="2950107"/>
    <lineage>
        <taxon>Bacteria</taxon>
        <taxon>Pseudomonadati</taxon>
        <taxon>Planctomycetota</taxon>
        <taxon>Planctomycetia</taxon>
        <taxon>Pirellulales</taxon>
        <taxon>Pirellulaceae</taxon>
        <taxon>Aporhodopirellula</taxon>
    </lineage>
</organism>
<comment type="caution">
    <text evidence="2">The sequence shown here is derived from an EMBL/GenBank/DDBJ whole genome shotgun (WGS) entry which is preliminary data.</text>
</comment>
<name>A0ABT0U9A2_9BACT</name>
<evidence type="ECO:0000313" key="3">
    <source>
        <dbReference type="Proteomes" id="UP001202961"/>
    </source>
</evidence>
<feature type="region of interest" description="Disordered" evidence="1">
    <location>
        <begin position="46"/>
        <end position="73"/>
    </location>
</feature>
<evidence type="ECO:0000256" key="1">
    <source>
        <dbReference type="SAM" id="MobiDB-lite"/>
    </source>
</evidence>
<dbReference type="EMBL" id="JAMQBK010000060">
    <property type="protein sequence ID" value="MCM2373269.1"/>
    <property type="molecule type" value="Genomic_DNA"/>
</dbReference>
<dbReference type="Proteomes" id="UP001202961">
    <property type="component" value="Unassembled WGS sequence"/>
</dbReference>
<gene>
    <name evidence="2" type="ORF">NB063_21870</name>
</gene>